<dbReference type="InterPro" id="IPR020556">
    <property type="entry name" value="Amidase_CS"/>
</dbReference>
<comment type="caution">
    <text evidence="3">The sequence shown here is derived from an EMBL/GenBank/DDBJ whole genome shotgun (WGS) entry which is preliminary data.</text>
</comment>
<dbReference type="InterPro" id="IPR023631">
    <property type="entry name" value="Amidase_dom"/>
</dbReference>
<proteinExistence type="inferred from homology"/>
<dbReference type="EMBL" id="BAABCP010000001">
    <property type="protein sequence ID" value="GAA3942515.1"/>
    <property type="molecule type" value="Genomic_DNA"/>
</dbReference>
<dbReference type="SUPFAM" id="SSF75304">
    <property type="entry name" value="Amidase signature (AS) enzymes"/>
    <property type="match status" value="1"/>
</dbReference>
<organism evidence="3 4">
    <name type="scientific">Microbacterium soli</name>
    <dbReference type="NCBI Taxonomy" id="446075"/>
    <lineage>
        <taxon>Bacteria</taxon>
        <taxon>Bacillati</taxon>
        <taxon>Actinomycetota</taxon>
        <taxon>Actinomycetes</taxon>
        <taxon>Micrococcales</taxon>
        <taxon>Microbacteriaceae</taxon>
        <taxon>Microbacterium</taxon>
    </lineage>
</organism>
<comment type="similarity">
    <text evidence="1">Belongs to the amidase family.</text>
</comment>
<dbReference type="RefSeq" id="WP_344819467.1">
    <property type="nucleotide sequence ID" value="NZ_BAABCP010000001.1"/>
</dbReference>
<gene>
    <name evidence="3" type="ORF">GCM10022383_20440</name>
</gene>
<dbReference type="InterPro" id="IPR036928">
    <property type="entry name" value="AS_sf"/>
</dbReference>
<dbReference type="Pfam" id="PF01425">
    <property type="entry name" value="Amidase"/>
    <property type="match status" value="1"/>
</dbReference>
<protein>
    <submittedName>
        <fullName evidence="3">Amidase</fullName>
    </submittedName>
</protein>
<name>A0ABP7NC55_9MICO</name>
<reference evidence="4" key="1">
    <citation type="journal article" date="2019" name="Int. J. Syst. Evol. Microbiol.">
        <title>The Global Catalogue of Microorganisms (GCM) 10K type strain sequencing project: providing services to taxonomists for standard genome sequencing and annotation.</title>
        <authorList>
            <consortium name="The Broad Institute Genomics Platform"/>
            <consortium name="The Broad Institute Genome Sequencing Center for Infectious Disease"/>
            <person name="Wu L."/>
            <person name="Ma J."/>
        </authorList>
    </citation>
    <scope>NUCLEOTIDE SEQUENCE [LARGE SCALE GENOMIC DNA]</scope>
    <source>
        <strain evidence="4">JCM 17024</strain>
    </source>
</reference>
<evidence type="ECO:0000259" key="2">
    <source>
        <dbReference type="Pfam" id="PF01425"/>
    </source>
</evidence>
<dbReference type="Gene3D" id="3.90.1300.10">
    <property type="entry name" value="Amidase signature (AS) domain"/>
    <property type="match status" value="1"/>
</dbReference>
<accession>A0ABP7NC55</accession>
<dbReference type="Proteomes" id="UP001501591">
    <property type="component" value="Unassembled WGS sequence"/>
</dbReference>
<sequence length="463" mass="48347">MILDLGVSATAHAVASGRLSAEDVVAAYTAQREATSDIGAWVDVFAEPLTVPTGPVTAQTPDAEEPRGAHDLPLRGVTVALKDNMAVAGRTYAAGTSVRVSDVATSDADAVSALRTAGATILGMTNMHELALGPWADNPHFGRTHNPWNRECSPGGSSGGSAAAVAARQALAALGTDTGGSVRLPAAMCGVVGLRPTYGAVSTRGVLPAAWSADTVGPFTRTVADNREIFSAIASPSRSTAVRSDAPWRVAVLSGPAFERLEPAVREHFSRAIEQLRRRGHAVREFRPRFMEHAVAAWRTTSAVEAATAFGGLGASERADLGDDVRAQLEAGAQIAATSYVDAQRMRTLIRGEYEELLGQVDLVLTPTVAFTAPKVGADSYTDDRGRTHSLAMEITRFVAPASCAGLPSLSVPVGLDDDGLPTAVLLTGAANSEQLLYQCAEEIEEMQCGRLRRGPVACVPGQ</sequence>
<dbReference type="InterPro" id="IPR000120">
    <property type="entry name" value="Amidase"/>
</dbReference>
<evidence type="ECO:0000256" key="1">
    <source>
        <dbReference type="ARBA" id="ARBA00009199"/>
    </source>
</evidence>
<dbReference type="PROSITE" id="PS00571">
    <property type="entry name" value="AMIDASES"/>
    <property type="match status" value="1"/>
</dbReference>
<dbReference type="PANTHER" id="PTHR11895:SF7">
    <property type="entry name" value="GLUTAMYL-TRNA(GLN) AMIDOTRANSFERASE SUBUNIT A, MITOCHONDRIAL"/>
    <property type="match status" value="1"/>
</dbReference>
<evidence type="ECO:0000313" key="3">
    <source>
        <dbReference type="EMBL" id="GAA3942515.1"/>
    </source>
</evidence>
<keyword evidence="4" id="KW-1185">Reference proteome</keyword>
<feature type="domain" description="Amidase" evidence="2">
    <location>
        <begin position="27"/>
        <end position="437"/>
    </location>
</feature>
<dbReference type="PANTHER" id="PTHR11895">
    <property type="entry name" value="TRANSAMIDASE"/>
    <property type="match status" value="1"/>
</dbReference>
<evidence type="ECO:0000313" key="4">
    <source>
        <dbReference type="Proteomes" id="UP001501591"/>
    </source>
</evidence>